<keyword evidence="2" id="KW-1185">Reference proteome</keyword>
<dbReference type="Proteomes" id="UP000520814">
    <property type="component" value="Unassembled WGS sequence"/>
</dbReference>
<comment type="caution">
    <text evidence="1">The sequence shown here is derived from an EMBL/GenBank/DDBJ whole genome shotgun (WGS) entry which is preliminary data.</text>
</comment>
<accession>A0A7W9SUC2</accession>
<dbReference type="AlphaFoldDB" id="A0A7W9SUC2"/>
<evidence type="ECO:0000313" key="1">
    <source>
        <dbReference type="EMBL" id="MBB6052555.1"/>
    </source>
</evidence>
<name>A0A7W9SUC2_ARMRO</name>
<proteinExistence type="predicted"/>
<protein>
    <submittedName>
        <fullName evidence="1">Uncharacterized protein</fullName>
    </submittedName>
</protein>
<gene>
    <name evidence="1" type="ORF">HNQ39_004376</name>
</gene>
<organism evidence="1 2">
    <name type="scientific">Armatimonas rosea</name>
    <dbReference type="NCBI Taxonomy" id="685828"/>
    <lineage>
        <taxon>Bacteria</taxon>
        <taxon>Bacillati</taxon>
        <taxon>Armatimonadota</taxon>
        <taxon>Armatimonadia</taxon>
        <taxon>Armatimonadales</taxon>
        <taxon>Armatimonadaceae</taxon>
        <taxon>Armatimonas</taxon>
    </lineage>
</organism>
<reference evidence="1 2" key="1">
    <citation type="submission" date="2020-08" db="EMBL/GenBank/DDBJ databases">
        <title>Genomic Encyclopedia of Type Strains, Phase IV (KMG-IV): sequencing the most valuable type-strain genomes for metagenomic binning, comparative biology and taxonomic classification.</title>
        <authorList>
            <person name="Goeker M."/>
        </authorList>
    </citation>
    <scope>NUCLEOTIDE SEQUENCE [LARGE SCALE GENOMIC DNA]</scope>
    <source>
        <strain evidence="1 2">DSM 23562</strain>
    </source>
</reference>
<dbReference type="RefSeq" id="WP_184201796.1">
    <property type="nucleotide sequence ID" value="NZ_JACHGW010000004.1"/>
</dbReference>
<dbReference type="EMBL" id="JACHGW010000004">
    <property type="protein sequence ID" value="MBB6052555.1"/>
    <property type="molecule type" value="Genomic_DNA"/>
</dbReference>
<evidence type="ECO:0000313" key="2">
    <source>
        <dbReference type="Proteomes" id="UP000520814"/>
    </source>
</evidence>
<sequence>MGLTITHQSRAGFSLLVETSGRFSRPVEHEAAAAQDATAQIEDARVQEVGAEAGGRCGGDGGVASTEIVGLWGLRPFASLKF</sequence>